<reference evidence="1 2" key="1">
    <citation type="submission" date="2020-08" db="EMBL/GenBank/DDBJ databases">
        <title>Genomic Encyclopedia of Type Strains, Phase III (KMG-III): the genomes of soil and plant-associated and newly described type strains.</title>
        <authorList>
            <person name="Whitman W."/>
        </authorList>
    </citation>
    <scope>NUCLEOTIDE SEQUENCE [LARGE SCALE GENOMIC DNA]</scope>
    <source>
        <strain evidence="1 2">CECT 3303</strain>
    </source>
</reference>
<accession>A0A841CW62</accession>
<proteinExistence type="predicted"/>
<evidence type="ECO:0000313" key="2">
    <source>
        <dbReference type="Proteomes" id="UP000562352"/>
    </source>
</evidence>
<sequence length="75" mass="7680">MKSAGLWKTPWRLPLPETLSAIGSGRGGSPAVVAEVLPPLPAGYGGHARATIGRTPYREGNSGCHTIGGCLVLLT</sequence>
<dbReference type="AlphaFoldDB" id="A0A841CW62"/>
<gene>
    <name evidence="1" type="ORF">FHS22_000311</name>
</gene>
<comment type="caution">
    <text evidence="1">The sequence shown here is derived from an EMBL/GenBank/DDBJ whole genome shotgun (WGS) entry which is preliminary data.</text>
</comment>
<dbReference type="EMBL" id="JACHJJ010000001">
    <property type="protein sequence ID" value="MBB5961073.1"/>
    <property type="molecule type" value="Genomic_DNA"/>
</dbReference>
<dbReference type="Proteomes" id="UP000562352">
    <property type="component" value="Unassembled WGS sequence"/>
</dbReference>
<name>A0A841CW62_PLAVE</name>
<keyword evidence="2" id="KW-1185">Reference proteome</keyword>
<organism evidence="1 2">
    <name type="scientific">Planomonospora venezuelensis</name>
    <dbReference type="NCBI Taxonomy" id="1999"/>
    <lineage>
        <taxon>Bacteria</taxon>
        <taxon>Bacillati</taxon>
        <taxon>Actinomycetota</taxon>
        <taxon>Actinomycetes</taxon>
        <taxon>Streptosporangiales</taxon>
        <taxon>Streptosporangiaceae</taxon>
        <taxon>Planomonospora</taxon>
    </lineage>
</organism>
<protein>
    <submittedName>
        <fullName evidence="1">Uncharacterized protein</fullName>
    </submittedName>
</protein>
<evidence type="ECO:0000313" key="1">
    <source>
        <dbReference type="EMBL" id="MBB5961073.1"/>
    </source>
</evidence>